<dbReference type="PANTHER" id="PTHR37826">
    <property type="entry name" value="FLOTILLIN BAND_7_5 DOMAIN PROTEIN"/>
    <property type="match status" value="1"/>
</dbReference>
<feature type="transmembrane region" description="Helical" evidence="1">
    <location>
        <begin position="341"/>
        <end position="360"/>
    </location>
</feature>
<protein>
    <recommendedName>
        <fullName evidence="4">Replication restart DNA helicase PriA</fullName>
    </recommendedName>
</protein>
<keyword evidence="3" id="KW-1185">Reference proteome</keyword>
<evidence type="ECO:0000256" key="1">
    <source>
        <dbReference type="SAM" id="Phobius"/>
    </source>
</evidence>
<dbReference type="PANTHER" id="PTHR37826:SF3">
    <property type="entry name" value="J DOMAIN-CONTAINING PROTEIN"/>
    <property type="match status" value="1"/>
</dbReference>
<evidence type="ECO:0000313" key="2">
    <source>
        <dbReference type="EMBL" id="SFF24432.1"/>
    </source>
</evidence>
<dbReference type="AlphaFoldDB" id="A0A1I2H427"/>
<keyword evidence="1" id="KW-0812">Transmembrane</keyword>
<dbReference type="STRING" id="285351.SAMN04488035_2180"/>
<reference evidence="3" key="1">
    <citation type="submission" date="2016-10" db="EMBL/GenBank/DDBJ databases">
        <authorList>
            <person name="Varghese N."/>
            <person name="Submissions S."/>
        </authorList>
    </citation>
    <scope>NUCLEOTIDE SEQUENCE [LARGE SCALE GENOMIC DNA]</scope>
    <source>
        <strain evidence="3">DSM 19083</strain>
    </source>
</reference>
<proteinExistence type="predicted"/>
<feature type="transmembrane region" description="Helical" evidence="1">
    <location>
        <begin position="294"/>
        <end position="315"/>
    </location>
</feature>
<gene>
    <name evidence="2" type="ORF">SAMN04488035_2180</name>
</gene>
<keyword evidence="1" id="KW-0472">Membrane</keyword>
<evidence type="ECO:0008006" key="4">
    <source>
        <dbReference type="Google" id="ProtNLM"/>
    </source>
</evidence>
<sequence length="363" mass="39259">MTDAHLPPPVPEPLTGDLLQTRCAGCGSQVAFAPGSSALQCAACGHRTEIVHDDHESVDEHSFDAWAAANPKHTVASLGGMVLTCQGCRAVTESTALSGTCQFCSGNLVAVSSPEGMIEPEAVVPFAIEQAAAREAFASWVRSRWFAPNALKAVGDTESLQGTYVPHWTFDADTRSDYTGERGERYTVEVNGETQRKVRWHPARGTVTRSFDDVVVPASTSVPPKTLDTLGPWELGKAVPYRPEYLAGHSTLRYDVDPPAGLATAKKAMAPVIRKDVERSIGGDEQKIARVQTAYAAVMFKLVLLPIWIATYMYAGKQWQVMVNANTGEVTGQRPFSAGKIAIAIVAAIIVVVLVVYFWLMRR</sequence>
<dbReference type="EMBL" id="FONZ01000003">
    <property type="protein sequence ID" value="SFF24432.1"/>
    <property type="molecule type" value="Genomic_DNA"/>
</dbReference>
<organism evidence="2 3">
    <name type="scientific">Flavimobilis marinus</name>
    <dbReference type="NCBI Taxonomy" id="285351"/>
    <lineage>
        <taxon>Bacteria</taxon>
        <taxon>Bacillati</taxon>
        <taxon>Actinomycetota</taxon>
        <taxon>Actinomycetes</taxon>
        <taxon>Micrococcales</taxon>
        <taxon>Jonesiaceae</taxon>
        <taxon>Flavimobilis</taxon>
    </lineage>
</organism>
<evidence type="ECO:0000313" key="3">
    <source>
        <dbReference type="Proteomes" id="UP000198520"/>
    </source>
</evidence>
<name>A0A1I2H427_9MICO</name>
<accession>A0A1I2H427</accession>
<keyword evidence="1" id="KW-1133">Transmembrane helix</keyword>
<dbReference type="RefSeq" id="WP_219810215.1">
    <property type="nucleotide sequence ID" value="NZ_BNAN01000003.1"/>
</dbReference>
<dbReference type="Proteomes" id="UP000198520">
    <property type="component" value="Unassembled WGS sequence"/>
</dbReference>